<dbReference type="InterPro" id="IPR027417">
    <property type="entry name" value="P-loop_NTPase"/>
</dbReference>
<evidence type="ECO:0000256" key="2">
    <source>
        <dbReference type="ARBA" id="ARBA00017703"/>
    </source>
</evidence>
<proteinExistence type="inferred from homology"/>
<evidence type="ECO:0000259" key="10">
    <source>
        <dbReference type="Pfam" id="PF14840"/>
    </source>
</evidence>
<comment type="similarity">
    <text evidence="7">Belongs to the DNA polymerase HolA subunit family.</text>
</comment>
<dbReference type="Gene3D" id="3.40.50.300">
    <property type="entry name" value="P-loop containing nucleotide triphosphate hydrolases"/>
    <property type="match status" value="1"/>
</dbReference>
<gene>
    <name evidence="11" type="ORF">MNBD_GAMMA16-1054</name>
</gene>
<sequence>MKIRHEQLESQLNNSLKPIYFVSGDEVLLVEEAADSVRQQALSQGYSERTVFHVTKGCDWNEWLLGAGTQSLFANRQLLELRLPTGKPGDAGAKALIRYVERMMPDNLLLIVAGKLEGAVQRAKWFKAVTDAGVHVPIWPLTVKQLPGWLTLRARKKGLNLTPQGITALVERTEGNLLAAAQELDKLYLLHGAVPLNDAEVVASVVDNARFDVFGFVDTVLSADVDKINRVIKSLQSEGVEPILVLWALTREARVLAEMSRVQKEERISVDQVIQRWRIWDARKPLIKRALNAAGTRKWWYVLEQAGQIDRTIKGDKLGNAWDDLLRLAFVMADSPLVLKQVEGYRENGYGY</sequence>
<dbReference type="CDD" id="cd18138">
    <property type="entry name" value="HLD_clamp_pol_III_delta"/>
    <property type="match status" value="1"/>
</dbReference>
<evidence type="ECO:0000256" key="8">
    <source>
        <dbReference type="ARBA" id="ARBA00049244"/>
    </source>
</evidence>
<keyword evidence="3 11" id="KW-0808">Transferase</keyword>
<evidence type="ECO:0000256" key="1">
    <source>
        <dbReference type="ARBA" id="ARBA00012417"/>
    </source>
</evidence>
<dbReference type="Pfam" id="PF14840">
    <property type="entry name" value="DNA_pol3_delt_C"/>
    <property type="match status" value="1"/>
</dbReference>
<evidence type="ECO:0000256" key="5">
    <source>
        <dbReference type="ARBA" id="ARBA00022705"/>
    </source>
</evidence>
<evidence type="ECO:0000259" key="9">
    <source>
        <dbReference type="Pfam" id="PF06144"/>
    </source>
</evidence>
<comment type="catalytic activity">
    <reaction evidence="8">
        <text>DNA(n) + a 2'-deoxyribonucleoside 5'-triphosphate = DNA(n+1) + diphosphate</text>
        <dbReference type="Rhea" id="RHEA:22508"/>
        <dbReference type="Rhea" id="RHEA-COMP:17339"/>
        <dbReference type="Rhea" id="RHEA-COMP:17340"/>
        <dbReference type="ChEBI" id="CHEBI:33019"/>
        <dbReference type="ChEBI" id="CHEBI:61560"/>
        <dbReference type="ChEBI" id="CHEBI:173112"/>
        <dbReference type="EC" id="2.7.7.7"/>
    </reaction>
</comment>
<evidence type="ECO:0000256" key="7">
    <source>
        <dbReference type="ARBA" id="ARBA00034754"/>
    </source>
</evidence>
<evidence type="ECO:0000313" key="11">
    <source>
        <dbReference type="EMBL" id="VAW88763.1"/>
    </source>
</evidence>
<dbReference type="GO" id="GO:0006261">
    <property type="term" value="P:DNA-templated DNA replication"/>
    <property type="evidence" value="ECO:0007669"/>
    <property type="project" value="TreeGrafter"/>
</dbReference>
<dbReference type="Gene3D" id="1.20.272.10">
    <property type="match status" value="1"/>
</dbReference>
<keyword evidence="4 11" id="KW-0548">Nucleotidyltransferase</keyword>
<dbReference type="EMBL" id="UOFO01000151">
    <property type="protein sequence ID" value="VAW88763.1"/>
    <property type="molecule type" value="Genomic_DNA"/>
</dbReference>
<evidence type="ECO:0000256" key="4">
    <source>
        <dbReference type="ARBA" id="ARBA00022695"/>
    </source>
</evidence>
<dbReference type="InterPro" id="IPR008921">
    <property type="entry name" value="DNA_pol3_clamp-load_cplx_C"/>
</dbReference>
<feature type="domain" description="DNA polymerase III subunit delta C-terminal" evidence="10">
    <location>
        <begin position="214"/>
        <end position="337"/>
    </location>
</feature>
<dbReference type="InterPro" id="IPR032780">
    <property type="entry name" value="DNA_pol3_delt_C"/>
</dbReference>
<evidence type="ECO:0000256" key="3">
    <source>
        <dbReference type="ARBA" id="ARBA00022679"/>
    </source>
</evidence>
<dbReference type="AlphaFoldDB" id="A0A3B0ZKJ0"/>
<dbReference type="InterPro" id="IPR005790">
    <property type="entry name" value="DNA_polIII_delta"/>
</dbReference>
<keyword evidence="6" id="KW-0239">DNA-directed DNA polymerase</keyword>
<keyword evidence="5" id="KW-0235">DNA replication</keyword>
<dbReference type="GO" id="GO:0003677">
    <property type="term" value="F:DNA binding"/>
    <property type="evidence" value="ECO:0007669"/>
    <property type="project" value="InterPro"/>
</dbReference>
<name>A0A3B0ZKJ0_9ZZZZ</name>
<accession>A0A3B0ZKJ0</accession>
<reference evidence="11" key="1">
    <citation type="submission" date="2018-06" db="EMBL/GenBank/DDBJ databases">
        <authorList>
            <person name="Zhirakovskaya E."/>
        </authorList>
    </citation>
    <scope>NUCLEOTIDE SEQUENCE</scope>
</reference>
<dbReference type="NCBIfam" id="TIGR01128">
    <property type="entry name" value="holA"/>
    <property type="match status" value="1"/>
</dbReference>
<protein>
    <recommendedName>
        <fullName evidence="2">DNA polymerase III subunit delta</fullName>
        <ecNumber evidence="1">2.7.7.7</ecNumber>
    </recommendedName>
</protein>
<feature type="domain" description="DNA polymerase III delta N-terminal" evidence="9">
    <location>
        <begin position="20"/>
        <end position="129"/>
    </location>
</feature>
<dbReference type="Gene3D" id="1.10.8.60">
    <property type="match status" value="1"/>
</dbReference>
<dbReference type="GO" id="GO:0003887">
    <property type="term" value="F:DNA-directed DNA polymerase activity"/>
    <property type="evidence" value="ECO:0007669"/>
    <property type="project" value="UniProtKB-KW"/>
</dbReference>
<dbReference type="PANTHER" id="PTHR34388">
    <property type="entry name" value="DNA POLYMERASE III SUBUNIT DELTA"/>
    <property type="match status" value="1"/>
</dbReference>
<organism evidence="11">
    <name type="scientific">hydrothermal vent metagenome</name>
    <dbReference type="NCBI Taxonomy" id="652676"/>
    <lineage>
        <taxon>unclassified sequences</taxon>
        <taxon>metagenomes</taxon>
        <taxon>ecological metagenomes</taxon>
    </lineage>
</organism>
<evidence type="ECO:0000256" key="6">
    <source>
        <dbReference type="ARBA" id="ARBA00022932"/>
    </source>
</evidence>
<dbReference type="InterPro" id="IPR010372">
    <property type="entry name" value="DNA_pol3_delta_N"/>
</dbReference>
<dbReference type="Pfam" id="PF06144">
    <property type="entry name" value="DNA_pol3_delta"/>
    <property type="match status" value="1"/>
</dbReference>
<dbReference type="GO" id="GO:0009360">
    <property type="term" value="C:DNA polymerase III complex"/>
    <property type="evidence" value="ECO:0007669"/>
    <property type="project" value="InterPro"/>
</dbReference>
<dbReference type="PANTHER" id="PTHR34388:SF1">
    <property type="entry name" value="DNA POLYMERASE III SUBUNIT DELTA"/>
    <property type="match status" value="1"/>
</dbReference>
<dbReference type="SUPFAM" id="SSF48019">
    <property type="entry name" value="post-AAA+ oligomerization domain-like"/>
    <property type="match status" value="1"/>
</dbReference>
<dbReference type="EC" id="2.7.7.7" evidence="1"/>
<dbReference type="SUPFAM" id="SSF52540">
    <property type="entry name" value="P-loop containing nucleoside triphosphate hydrolases"/>
    <property type="match status" value="1"/>
</dbReference>